<reference evidence="2 3" key="1">
    <citation type="submission" date="2022-03" db="EMBL/GenBank/DDBJ databases">
        <authorList>
            <person name="Macdonald S."/>
            <person name="Ahmed S."/>
            <person name="Newling K."/>
        </authorList>
    </citation>
    <scope>NUCLEOTIDE SEQUENCE [LARGE SCALE GENOMIC DNA]</scope>
</reference>
<gene>
    <name evidence="2" type="ORF">ERUC_LOCUS12803</name>
</gene>
<feature type="compositionally biased region" description="Polar residues" evidence="1">
    <location>
        <begin position="119"/>
        <end position="134"/>
    </location>
</feature>
<keyword evidence="3" id="KW-1185">Reference proteome</keyword>
<feature type="compositionally biased region" description="Basic and acidic residues" evidence="1">
    <location>
        <begin position="8"/>
        <end position="32"/>
    </location>
</feature>
<accession>A0ABC8JNL7</accession>
<feature type="compositionally biased region" description="Basic and acidic residues" evidence="1">
    <location>
        <begin position="304"/>
        <end position="313"/>
    </location>
</feature>
<feature type="region of interest" description="Disordered" evidence="1">
    <location>
        <begin position="104"/>
        <end position="144"/>
    </location>
</feature>
<comment type="caution">
    <text evidence="2">The sequence shown here is derived from an EMBL/GenBank/DDBJ whole genome shotgun (WGS) entry which is preliminary data.</text>
</comment>
<proteinExistence type="predicted"/>
<feature type="region of interest" description="Disordered" evidence="1">
    <location>
        <begin position="1"/>
        <end position="32"/>
    </location>
</feature>
<evidence type="ECO:0000313" key="2">
    <source>
        <dbReference type="EMBL" id="CAH8333180.1"/>
    </source>
</evidence>
<protein>
    <submittedName>
        <fullName evidence="2">Uncharacterized protein</fullName>
    </submittedName>
</protein>
<feature type="compositionally biased region" description="Polar residues" evidence="1">
    <location>
        <begin position="46"/>
        <end position="61"/>
    </location>
</feature>
<sequence length="322" mass="35709">MSFAPNPEVKRKGVRVAKDEKPVGGPVHQRDLHPCKPVVTAVEETFSSGESRAQVPPQTGRCTHEDLKPSILDQLGKLSTELKQQLSQIERKICRRLGLPDPTIKTTCKRKANDDTHRNSGFQKSGGPQTQPPTSRAKKKQSPHVVALARITSRVYFGREKTTASLKWWCTFFIQGTRTPDDGGLQVEETGTPVILKTLSNVLFAFPKTYVSRPKSPINNRCQTEKPISVECEETNPNASDPKVPSTRIEDVGEPGPAKKLKVSKPALVEHKHFGVPSPVGEEEKYDSCKEDICNDSQLQEEVTQEKRGHQISDTDENSNDA</sequence>
<evidence type="ECO:0000313" key="3">
    <source>
        <dbReference type="Proteomes" id="UP001642260"/>
    </source>
</evidence>
<feature type="region of interest" description="Disordered" evidence="1">
    <location>
        <begin position="233"/>
        <end position="260"/>
    </location>
</feature>
<dbReference type="AlphaFoldDB" id="A0ABC8JNL7"/>
<organism evidence="2 3">
    <name type="scientific">Eruca vesicaria subsp. sativa</name>
    <name type="common">Garden rocket</name>
    <name type="synonym">Eruca sativa</name>
    <dbReference type="NCBI Taxonomy" id="29727"/>
    <lineage>
        <taxon>Eukaryota</taxon>
        <taxon>Viridiplantae</taxon>
        <taxon>Streptophyta</taxon>
        <taxon>Embryophyta</taxon>
        <taxon>Tracheophyta</taxon>
        <taxon>Spermatophyta</taxon>
        <taxon>Magnoliopsida</taxon>
        <taxon>eudicotyledons</taxon>
        <taxon>Gunneridae</taxon>
        <taxon>Pentapetalae</taxon>
        <taxon>rosids</taxon>
        <taxon>malvids</taxon>
        <taxon>Brassicales</taxon>
        <taxon>Brassicaceae</taxon>
        <taxon>Brassiceae</taxon>
        <taxon>Eruca</taxon>
    </lineage>
</organism>
<dbReference type="EMBL" id="CAKOAT010121044">
    <property type="protein sequence ID" value="CAH8333180.1"/>
    <property type="molecule type" value="Genomic_DNA"/>
</dbReference>
<feature type="region of interest" description="Disordered" evidence="1">
    <location>
        <begin position="297"/>
        <end position="322"/>
    </location>
</feature>
<name>A0ABC8JNL7_ERUVS</name>
<dbReference type="Proteomes" id="UP001642260">
    <property type="component" value="Unassembled WGS sequence"/>
</dbReference>
<evidence type="ECO:0000256" key="1">
    <source>
        <dbReference type="SAM" id="MobiDB-lite"/>
    </source>
</evidence>
<feature type="region of interest" description="Disordered" evidence="1">
    <location>
        <begin position="46"/>
        <end position="67"/>
    </location>
</feature>